<dbReference type="GeneID" id="7451630"/>
<feature type="domain" description="Tudor-knot" evidence="4">
    <location>
        <begin position="1493"/>
        <end position="1543"/>
    </location>
</feature>
<feature type="domain" description="YDG" evidence="3">
    <location>
        <begin position="835"/>
        <end position="965"/>
    </location>
</feature>
<dbReference type="GO" id="GO:0005730">
    <property type="term" value="C:nucleolus"/>
    <property type="evidence" value="ECO:0007669"/>
    <property type="project" value="InterPro"/>
</dbReference>
<feature type="domain" description="Tudor-knot" evidence="4">
    <location>
        <begin position="1625"/>
        <end position="1673"/>
    </location>
</feature>
<evidence type="ECO:0000313" key="6">
    <source>
        <dbReference type="Proteomes" id="UP000001449"/>
    </source>
</evidence>
<feature type="region of interest" description="Disordered" evidence="2">
    <location>
        <begin position="783"/>
        <end position="838"/>
    </location>
</feature>
<evidence type="ECO:0000256" key="1">
    <source>
        <dbReference type="ARBA" id="ARBA00023242"/>
    </source>
</evidence>
<feature type="region of interest" description="Disordered" evidence="2">
    <location>
        <begin position="487"/>
        <end position="516"/>
    </location>
</feature>
<feature type="compositionally biased region" description="Polar residues" evidence="2">
    <location>
        <begin position="795"/>
        <end position="814"/>
    </location>
</feature>
<sequence>MSGVGASTTAASAYDGAAGSGSADQSTTHKHHQQQQTTTSLAEALANTVADYVCQNSNNNNCSSHRAGESLEKKGPLNNAAVTNGMTNHSSLSLDGISSSMAVESTEGAGPLHPPPSAAAADSSPTKNSLRPSHGGEGGESSSVPLTTIMASHPPSFTSALPTISSSLSIPPPAHPPHQQPGPVTQIITNSTTTAFTNSNSTASISAIANRCEGDSLIPPKTTPGGEGVEVSRGEDSSSVLPVSVVRGNRQSGGGVSSSSIAIPPTASIMAPLSSKTPSESSSSKKKGVAPPKTAVGPSKSMPNSSTSALAISKQQQRSIKKTSSSPSTSAATAAANSLSSTVADLASLSRLHYEHNFSAPIISGTAIAAVLAIQGSSSREGGMSLDDGGTAAASGGGRSTIGALPTFQMDTSTTAAIVSNSSSLDSANARSDHSKSLVDQIAMVSDSISGGGGGSSSTKNERGSGGTSQSGVVVAGTANTFTASSIASPANSQGTNAAENNNISPSSSSPADVSFAKSPTKLFPTRYSDGAPIIAGTAAAAMAIATAARIATVRGNDGEDATTVHGFGSVSGGGNGAIIGGGGAVHESIVNRVAKLSTEDLNHTVVSLSGGGTPSKKRRVVKSNGEQRTYSSTAAVKSVLLSSSSGGGTMEQRKNTPSKALSWVDHAKVTPEEHQMMAGAPSSSASAGDVLQSSSGHQASMQPPPPQRQHAPYSLPMYGGGMDMLADIICHAPPMIVPPPQQHMHHQHQPSYPQPPVDVLQRVSAIPSYQEIYREMGIAPQHRSHDETHASHSHFLSHQGVSHSYSAEQTQQCGLPPNQPLPTGASNRPSTLYYGHAPGGEIEEGKELYSRKDLVALGGHGLEHKDVHGNMKEGADSLVICNLERDIREGDGLCWFLYSCDKTNGGGALCRSYHKRRPIRVFRSSALGGRYAPPYLDEEEDDDVAYRYDGLYMVRAVWDVRGNETELFPCTGEEGWQTYFFTRLPKKPLDGKYEPEIEEYNQLGLQELWGSIQKMRGVRKPKKFEIPLAPMKLPPLKKGAITGENKDRKVISFTPEKAKAPSPDEMPRAKRVVDESDSDSSDEEASKQKCVDSGFPSSTSQPKRPSPIAAKALPKKVVTPRPRLNSVSHHKKSPSSISNQRKRPAPDESSDTSESESSTVSSKRKSAASPRLSSQLSCDVLPAFLPKRATAAKAEAANRDMFGKKPKRPYKRKETAASPLRKKRAKRKSVDDDSSSASEDVVDQSVLTVGSRVLVAYKGSNFKATIRRRREKNNKHDFLIHYDGNKKSNVHWVPLDRLQEILSIAIDVSPEKKPAKGKRGGWNKKTREKDSMSQNSDVSDDEESNDEGKFNEITEAPSAESQPNVNDEESSDFKAVTKPLRDNKPKSGPAVKNNKKTDVDDSEQPSADDETSASSTKKAKDGKKPRATVVSEVCVAKASNNRNTGSLSSSNYHKASTLSSIDEDTHSYEDSDGDDSKAQEVDNPTSEFKFPIGCHIYVEYRQILYTSTVLKARKKRTASEYLVHYEGYKKASNRWVKESSLHFVNSETTKRFDEQRLIPSELLHEPDPSGFSDFSMSTRGKRAPDAQNHHISRKKPPRRTKSETSASEVSLLYDIEPGVAFLPGSVVFAEWSGALYLAKMVKKRFSGDRMEYLVSYDGFNANHDAWVSINNIYEVNPQTKRVFKRINADIIKSSENAKKPDPPVQRNVVQSDDDSGSEESLPKTKRAPKKSGRKKPDVEEVITYSDPPLPRRREARKKHDDDSATPSEQAATTRSQVSQLDMQGIPSGVEFLPGSTLFAERKGGLHLAKMVKKRGKGDYMEYFVSFNGLKETLVYEINPQTKRMFRQLSK</sequence>
<dbReference type="InterPro" id="IPR003105">
    <property type="entry name" value="SRA_YDG"/>
</dbReference>
<feature type="compositionally biased region" description="Low complexity" evidence="2">
    <location>
        <begin position="497"/>
        <end position="516"/>
    </location>
</feature>
<feature type="region of interest" description="Disordered" evidence="2">
    <location>
        <begin position="644"/>
        <end position="664"/>
    </location>
</feature>
<dbReference type="Gene3D" id="2.30.30.140">
    <property type="match status" value="3"/>
</dbReference>
<dbReference type="SUPFAM" id="SSF54160">
    <property type="entry name" value="Chromo domain-like"/>
    <property type="match status" value="3"/>
</dbReference>
<evidence type="ECO:0000259" key="4">
    <source>
        <dbReference type="Pfam" id="PF11717"/>
    </source>
</evidence>
<dbReference type="Gene3D" id="2.30.280.10">
    <property type="entry name" value="SRA-YDG"/>
    <property type="match status" value="1"/>
</dbReference>
<feature type="region of interest" description="Disordered" evidence="2">
    <location>
        <begin position="1"/>
        <end position="40"/>
    </location>
</feature>
<dbReference type="InterPro" id="IPR015947">
    <property type="entry name" value="PUA-like_sf"/>
</dbReference>
<dbReference type="Proteomes" id="UP000001449">
    <property type="component" value="Chromosome 14"/>
</dbReference>
<keyword evidence="6" id="KW-1185">Reference proteome</keyword>
<protein>
    <submittedName>
        <fullName evidence="5">Uncharacterized protein</fullName>
    </submittedName>
</protein>
<feature type="compositionally biased region" description="Basic residues" evidence="2">
    <location>
        <begin position="1724"/>
        <end position="1734"/>
    </location>
</feature>
<feature type="compositionally biased region" description="Polar residues" evidence="2">
    <location>
        <begin position="487"/>
        <end position="496"/>
    </location>
</feature>
<feature type="compositionally biased region" description="Low complexity" evidence="2">
    <location>
        <begin position="270"/>
        <end position="282"/>
    </location>
</feature>
<feature type="region of interest" description="Disordered" evidence="2">
    <location>
        <begin position="270"/>
        <end position="330"/>
    </location>
</feature>
<feature type="compositionally biased region" description="Low complexity" evidence="2">
    <location>
        <begin position="679"/>
        <end position="689"/>
    </location>
</feature>
<gene>
    <name evidence="5" type="ORF">THAPSDRAFT_24768</name>
</gene>
<dbReference type="InterPro" id="IPR025995">
    <property type="entry name" value="Tudor-knot"/>
</dbReference>
<feature type="region of interest" description="Disordered" evidence="2">
    <location>
        <begin position="215"/>
        <end position="241"/>
    </location>
</feature>
<feature type="region of interest" description="Disordered" evidence="2">
    <location>
        <begin position="379"/>
        <end position="398"/>
    </location>
</feature>
<feature type="compositionally biased region" description="Polar residues" evidence="2">
    <location>
        <begin position="692"/>
        <end position="702"/>
    </location>
</feature>
<feature type="region of interest" description="Disordered" evidence="2">
    <location>
        <begin position="1312"/>
        <end position="1430"/>
    </location>
</feature>
<reference evidence="5 6" key="2">
    <citation type="journal article" date="2008" name="Nature">
        <title>The Phaeodactylum genome reveals the evolutionary history of diatom genomes.</title>
        <authorList>
            <person name="Bowler C."/>
            <person name="Allen A.E."/>
            <person name="Badger J.H."/>
            <person name="Grimwood J."/>
            <person name="Jabbari K."/>
            <person name="Kuo A."/>
            <person name="Maheswari U."/>
            <person name="Martens C."/>
            <person name="Maumus F."/>
            <person name="Otillar R.P."/>
            <person name="Rayko E."/>
            <person name="Salamov A."/>
            <person name="Vandepoele K."/>
            <person name="Beszteri B."/>
            <person name="Gruber A."/>
            <person name="Heijde M."/>
            <person name="Katinka M."/>
            <person name="Mock T."/>
            <person name="Valentin K."/>
            <person name="Verret F."/>
            <person name="Berges J.A."/>
            <person name="Brownlee C."/>
            <person name="Cadoret J.P."/>
            <person name="Chiovitti A."/>
            <person name="Choi C.J."/>
            <person name="Coesel S."/>
            <person name="De Martino A."/>
            <person name="Detter J.C."/>
            <person name="Durkin C."/>
            <person name="Falciatore A."/>
            <person name="Fournet J."/>
            <person name="Haruta M."/>
            <person name="Huysman M.J."/>
            <person name="Jenkins B.D."/>
            <person name="Jiroutova K."/>
            <person name="Jorgensen R.E."/>
            <person name="Joubert Y."/>
            <person name="Kaplan A."/>
            <person name="Kroger N."/>
            <person name="Kroth P.G."/>
            <person name="La Roche J."/>
            <person name="Lindquist E."/>
            <person name="Lommer M."/>
            <person name="Martin-Jezequel V."/>
            <person name="Lopez P.J."/>
            <person name="Lucas S."/>
            <person name="Mangogna M."/>
            <person name="McGinnis K."/>
            <person name="Medlin L.K."/>
            <person name="Montsant A."/>
            <person name="Oudot-Le Secq M.P."/>
            <person name="Napoli C."/>
            <person name="Obornik M."/>
            <person name="Parker M.S."/>
            <person name="Petit J.L."/>
            <person name="Porcel B.M."/>
            <person name="Poulsen N."/>
            <person name="Robison M."/>
            <person name="Rychlewski L."/>
            <person name="Rynearson T.A."/>
            <person name="Schmutz J."/>
            <person name="Shapiro H."/>
            <person name="Siaut M."/>
            <person name="Stanley M."/>
            <person name="Sussman M.R."/>
            <person name="Taylor A.R."/>
            <person name="Vardi A."/>
            <person name="von Dassow P."/>
            <person name="Vyverman W."/>
            <person name="Willis A."/>
            <person name="Wyrwicz L.S."/>
            <person name="Rokhsar D.S."/>
            <person name="Weissenbach J."/>
            <person name="Armbrust E.V."/>
            <person name="Green B.R."/>
            <person name="Van de Peer Y."/>
            <person name="Grigoriev I.V."/>
        </authorList>
    </citation>
    <scope>NUCLEOTIDE SEQUENCE [LARGE SCALE GENOMIC DNA]</scope>
    <source>
        <strain evidence="5 6">CCMP1335</strain>
    </source>
</reference>
<keyword evidence="1" id="KW-0539">Nucleus</keyword>
<feature type="compositionally biased region" description="Polar residues" evidence="2">
    <location>
        <begin position="301"/>
        <end position="318"/>
    </location>
</feature>
<dbReference type="PaxDb" id="35128-Thaps24768"/>
<dbReference type="PANTHER" id="PTHR23216">
    <property type="entry name" value="NUCLEOLAR AND COILED-BODY PHOSPHOPROTEIN 1"/>
    <property type="match status" value="1"/>
</dbReference>
<dbReference type="Pfam" id="PF02182">
    <property type="entry name" value="SAD_SRA"/>
    <property type="match status" value="1"/>
</dbReference>
<organism evidence="5 6">
    <name type="scientific">Thalassiosira pseudonana</name>
    <name type="common">Marine diatom</name>
    <name type="synonym">Cyclotella nana</name>
    <dbReference type="NCBI Taxonomy" id="35128"/>
    <lineage>
        <taxon>Eukaryota</taxon>
        <taxon>Sar</taxon>
        <taxon>Stramenopiles</taxon>
        <taxon>Ochrophyta</taxon>
        <taxon>Bacillariophyta</taxon>
        <taxon>Coscinodiscophyceae</taxon>
        <taxon>Thalassiosirophycidae</taxon>
        <taxon>Thalassiosirales</taxon>
        <taxon>Thalassiosiraceae</taxon>
        <taxon>Thalassiosira</taxon>
    </lineage>
</organism>
<proteinExistence type="predicted"/>
<feature type="region of interest" description="Disordered" evidence="2">
    <location>
        <begin position="677"/>
        <end position="716"/>
    </location>
</feature>
<feature type="region of interest" description="Disordered" evidence="2">
    <location>
        <begin position="1563"/>
        <end position="1607"/>
    </location>
</feature>
<feature type="compositionally biased region" description="Pro residues" evidence="2">
    <location>
        <begin position="170"/>
        <end position="180"/>
    </location>
</feature>
<evidence type="ECO:0000313" key="5">
    <source>
        <dbReference type="EMBL" id="EED88686.1"/>
    </source>
</evidence>
<feature type="compositionally biased region" description="Basic and acidic residues" evidence="2">
    <location>
        <begin position="1750"/>
        <end position="1763"/>
    </location>
</feature>
<reference evidence="5 6" key="1">
    <citation type="journal article" date="2004" name="Science">
        <title>The genome of the diatom Thalassiosira pseudonana: ecology, evolution, and metabolism.</title>
        <authorList>
            <person name="Armbrust E.V."/>
            <person name="Berges J.A."/>
            <person name="Bowler C."/>
            <person name="Green B.R."/>
            <person name="Martinez D."/>
            <person name="Putnam N.H."/>
            <person name="Zhou S."/>
            <person name="Allen A.E."/>
            <person name="Apt K.E."/>
            <person name="Bechner M."/>
            <person name="Brzezinski M.A."/>
            <person name="Chaal B.K."/>
            <person name="Chiovitti A."/>
            <person name="Davis A.K."/>
            <person name="Demarest M.S."/>
            <person name="Detter J.C."/>
            <person name="Glavina T."/>
            <person name="Goodstein D."/>
            <person name="Hadi M.Z."/>
            <person name="Hellsten U."/>
            <person name="Hildebrand M."/>
            <person name="Jenkins B.D."/>
            <person name="Jurka J."/>
            <person name="Kapitonov V.V."/>
            <person name="Kroger N."/>
            <person name="Lau W.W."/>
            <person name="Lane T.W."/>
            <person name="Larimer F.W."/>
            <person name="Lippmeier J.C."/>
            <person name="Lucas S."/>
            <person name="Medina M."/>
            <person name="Montsant A."/>
            <person name="Obornik M."/>
            <person name="Parker M.S."/>
            <person name="Palenik B."/>
            <person name="Pazour G.J."/>
            <person name="Richardson P.M."/>
            <person name="Rynearson T.A."/>
            <person name="Saito M.A."/>
            <person name="Schwartz D.C."/>
            <person name="Thamatrakoln K."/>
            <person name="Valentin K."/>
            <person name="Vardi A."/>
            <person name="Wilkerson F.P."/>
            <person name="Rokhsar D.S."/>
        </authorList>
    </citation>
    <scope>NUCLEOTIDE SEQUENCE [LARGE SCALE GENOMIC DNA]</scope>
    <source>
        <strain evidence="5 6">CCMP1335</strain>
    </source>
</reference>
<dbReference type="InterPro" id="IPR036987">
    <property type="entry name" value="SRA-YDG_sf"/>
</dbReference>
<dbReference type="HOGENOM" id="CLU_236899_0_0_1"/>
<evidence type="ECO:0000259" key="3">
    <source>
        <dbReference type="Pfam" id="PF02182"/>
    </source>
</evidence>
<feature type="region of interest" description="Disordered" evidence="2">
    <location>
        <begin position="1191"/>
        <end position="1243"/>
    </location>
</feature>
<dbReference type="InterPro" id="IPR039191">
    <property type="entry name" value="Nopp140-like"/>
</dbReference>
<feature type="region of interest" description="Disordered" evidence="2">
    <location>
        <begin position="609"/>
        <end position="630"/>
    </location>
</feature>
<dbReference type="InParanoid" id="B8CC10"/>
<feature type="compositionally biased region" description="Low complexity" evidence="2">
    <location>
        <begin position="90"/>
        <end position="100"/>
    </location>
</feature>
<dbReference type="EMBL" id="CM000649">
    <property type="protein sequence ID" value="EED88686.1"/>
    <property type="molecule type" value="Genomic_DNA"/>
</dbReference>
<feature type="compositionally biased region" description="Polar residues" evidence="2">
    <location>
        <begin position="1765"/>
        <end position="1779"/>
    </location>
</feature>
<feature type="compositionally biased region" description="Basic and acidic residues" evidence="2">
    <location>
        <begin position="1066"/>
        <end position="1075"/>
    </location>
</feature>
<feature type="region of interest" description="Disordered" evidence="2">
    <location>
        <begin position="64"/>
        <end position="185"/>
    </location>
</feature>
<dbReference type="InterPro" id="IPR016197">
    <property type="entry name" value="Chromo-like_dom_sf"/>
</dbReference>
<dbReference type="PANTHER" id="PTHR23216:SF1">
    <property type="entry name" value="NUCLEOLAR AND COILED-BODY PHOSPHOPROTEIN 1"/>
    <property type="match status" value="1"/>
</dbReference>
<feature type="compositionally biased region" description="Polar residues" evidence="2">
    <location>
        <begin position="1442"/>
        <end position="1461"/>
    </location>
</feature>
<dbReference type="Pfam" id="PF11717">
    <property type="entry name" value="Tudor-knot"/>
    <property type="match status" value="2"/>
</dbReference>
<feature type="compositionally biased region" description="Basic and acidic residues" evidence="2">
    <location>
        <begin position="1464"/>
        <end position="1481"/>
    </location>
</feature>
<feature type="compositionally biased region" description="Basic residues" evidence="2">
    <location>
        <begin position="1316"/>
        <end position="1325"/>
    </location>
</feature>
<feature type="compositionally biased region" description="Low complexity" evidence="2">
    <location>
        <begin position="158"/>
        <end position="169"/>
    </location>
</feature>
<feature type="compositionally biased region" description="Basic residues" evidence="2">
    <location>
        <begin position="1591"/>
        <end position="1600"/>
    </location>
</feature>
<dbReference type="RefSeq" id="XP_002293677.1">
    <property type="nucleotide sequence ID" value="XM_002293641.1"/>
</dbReference>
<dbReference type="KEGG" id="tps:THAPSDRAFT_24768"/>
<dbReference type="OMA" id="ADIICHA"/>
<feature type="compositionally biased region" description="Basic and acidic residues" evidence="2">
    <location>
        <begin position="66"/>
        <end position="75"/>
    </location>
</feature>
<feature type="compositionally biased region" description="Low complexity" evidence="2">
    <location>
        <begin position="1"/>
        <end position="26"/>
    </location>
</feature>
<feature type="compositionally biased region" description="Polar residues" evidence="2">
    <location>
        <begin position="80"/>
        <end position="89"/>
    </location>
</feature>
<name>B8CC10_THAPS</name>
<feature type="region of interest" description="Disordered" evidence="2">
    <location>
        <begin position="1442"/>
        <end position="1485"/>
    </location>
</feature>
<feature type="region of interest" description="Disordered" evidence="2">
    <location>
        <begin position="448"/>
        <end position="472"/>
    </location>
</feature>
<dbReference type="SUPFAM" id="SSF88697">
    <property type="entry name" value="PUA domain-like"/>
    <property type="match status" value="1"/>
</dbReference>
<evidence type="ECO:0000256" key="2">
    <source>
        <dbReference type="SAM" id="MobiDB-lite"/>
    </source>
</evidence>
<feature type="region of interest" description="Disordered" evidence="2">
    <location>
        <begin position="1695"/>
        <end position="1779"/>
    </location>
</feature>
<dbReference type="eggNOG" id="ENOG502QXFI">
    <property type="taxonomic scope" value="Eukaryota"/>
</dbReference>
<feature type="compositionally biased region" description="Acidic residues" evidence="2">
    <location>
        <begin position="1401"/>
        <end position="1412"/>
    </location>
</feature>
<feature type="region of interest" description="Disordered" evidence="2">
    <location>
        <begin position="1036"/>
        <end position="1175"/>
    </location>
</feature>
<accession>B8CC10</accession>